<dbReference type="EMBL" id="AP026830">
    <property type="protein sequence ID" value="BDR93048.1"/>
    <property type="molecule type" value="Genomic_DNA"/>
</dbReference>
<dbReference type="InterPro" id="IPR036390">
    <property type="entry name" value="WH_DNA-bd_sf"/>
</dbReference>
<dbReference type="AlphaFoldDB" id="A0A830E3I0"/>
<gene>
    <name evidence="3" type="ORF">GCM10007112_20130</name>
    <name evidence="2" type="ORF">Vsou_21410</name>
</gene>
<dbReference type="Proteomes" id="UP000657075">
    <property type="component" value="Unassembled WGS sequence"/>
</dbReference>
<dbReference type="InterPro" id="IPR050536">
    <property type="entry name" value="DtxR_MntR_Metal-Reg"/>
</dbReference>
<dbReference type="Proteomes" id="UP001060771">
    <property type="component" value="Chromosome"/>
</dbReference>
<evidence type="ECO:0000259" key="1">
    <source>
        <dbReference type="Pfam" id="PF02742"/>
    </source>
</evidence>
<feature type="domain" description="Iron dependent repressor metal binding and dimerisation" evidence="1">
    <location>
        <begin position="63"/>
        <end position="130"/>
    </location>
</feature>
<dbReference type="InterPro" id="IPR022689">
    <property type="entry name" value="Iron_dep_repressor"/>
</dbReference>
<protein>
    <submittedName>
        <fullName evidence="3">DtxR family iron (Metal) dependent repressor</fullName>
    </submittedName>
</protein>
<proteinExistence type="predicted"/>
<dbReference type="PANTHER" id="PTHR33238">
    <property type="entry name" value="IRON (METAL) DEPENDENT REPRESSOR, DTXR FAMILY"/>
    <property type="match status" value="1"/>
</dbReference>
<reference evidence="2" key="4">
    <citation type="journal article" date="2023" name="Microbiol. Resour. Announc.">
        <title>Complete Genome Sequence of Vulcanisaeta souniana Strain IC-059, a Hyperthermophilic Archaeon Isolated from Hot Spring Water in Japan.</title>
        <authorList>
            <person name="Kato S."/>
            <person name="Itoh T."/>
            <person name="Wu L."/>
            <person name="Ma J."/>
            <person name="Ohkuma M."/>
        </authorList>
    </citation>
    <scope>NUCLEOTIDE SEQUENCE</scope>
    <source>
        <strain evidence="2">JCM 11219</strain>
    </source>
</reference>
<evidence type="ECO:0000313" key="3">
    <source>
        <dbReference type="EMBL" id="GGI83278.1"/>
    </source>
</evidence>
<dbReference type="EMBL" id="BMNM01000010">
    <property type="protein sequence ID" value="GGI83278.1"/>
    <property type="molecule type" value="Genomic_DNA"/>
</dbReference>
<reference evidence="3" key="1">
    <citation type="journal article" date="2014" name="Int. J. Syst. Evol. Microbiol.">
        <title>Complete genome sequence of Corynebacterium casei LMG S-19264T (=DSM 44701T), isolated from a smear-ripened cheese.</title>
        <authorList>
            <consortium name="US DOE Joint Genome Institute (JGI-PGF)"/>
            <person name="Walter F."/>
            <person name="Albersmeier A."/>
            <person name="Kalinowski J."/>
            <person name="Ruckert C."/>
        </authorList>
    </citation>
    <scope>NUCLEOTIDE SEQUENCE</scope>
    <source>
        <strain evidence="3">JCM 11219</strain>
    </source>
</reference>
<evidence type="ECO:0000313" key="5">
    <source>
        <dbReference type="Proteomes" id="UP001060771"/>
    </source>
</evidence>
<dbReference type="GO" id="GO:0046983">
    <property type="term" value="F:protein dimerization activity"/>
    <property type="evidence" value="ECO:0007669"/>
    <property type="project" value="InterPro"/>
</dbReference>
<reference evidence="3" key="2">
    <citation type="submission" date="2020-09" db="EMBL/GenBank/DDBJ databases">
        <authorList>
            <person name="Sun Q."/>
            <person name="Ohkuma M."/>
        </authorList>
    </citation>
    <scope>NUCLEOTIDE SEQUENCE</scope>
    <source>
        <strain evidence="3">JCM 11219</strain>
    </source>
</reference>
<evidence type="ECO:0000313" key="2">
    <source>
        <dbReference type="EMBL" id="BDR93048.1"/>
    </source>
</evidence>
<dbReference type="RefSeq" id="WP_188603819.1">
    <property type="nucleotide sequence ID" value="NZ_AP026830.1"/>
</dbReference>
<evidence type="ECO:0000313" key="4">
    <source>
        <dbReference type="Proteomes" id="UP000657075"/>
    </source>
</evidence>
<name>A0A830E3I0_9CREN</name>
<organism evidence="3 4">
    <name type="scientific">Vulcanisaeta souniana JCM 11219</name>
    <dbReference type="NCBI Taxonomy" id="1293586"/>
    <lineage>
        <taxon>Archaea</taxon>
        <taxon>Thermoproteota</taxon>
        <taxon>Thermoprotei</taxon>
        <taxon>Thermoproteales</taxon>
        <taxon>Thermoproteaceae</taxon>
        <taxon>Vulcanisaeta</taxon>
    </lineage>
</organism>
<dbReference type="SUPFAM" id="SSF47979">
    <property type="entry name" value="Iron-dependent repressor protein, dimerization domain"/>
    <property type="match status" value="1"/>
</dbReference>
<dbReference type="InterPro" id="IPR036388">
    <property type="entry name" value="WH-like_DNA-bd_sf"/>
</dbReference>
<dbReference type="GeneID" id="76207684"/>
<dbReference type="GO" id="GO:0046914">
    <property type="term" value="F:transition metal ion binding"/>
    <property type="evidence" value="ECO:0007669"/>
    <property type="project" value="InterPro"/>
</dbReference>
<keyword evidence="5" id="KW-1185">Reference proteome</keyword>
<dbReference type="GO" id="GO:0003700">
    <property type="term" value="F:DNA-binding transcription factor activity"/>
    <property type="evidence" value="ECO:0007669"/>
    <property type="project" value="InterPro"/>
</dbReference>
<dbReference type="Pfam" id="PF02742">
    <property type="entry name" value="Fe_dep_repr_C"/>
    <property type="match status" value="1"/>
</dbReference>
<accession>A0A830E3I0</accession>
<dbReference type="SMART" id="SM00529">
    <property type="entry name" value="HTH_DTXR"/>
    <property type="match status" value="1"/>
</dbReference>
<dbReference type="InterPro" id="IPR036421">
    <property type="entry name" value="Fe_dep_repressor_sf"/>
</dbReference>
<dbReference type="PANTHER" id="PTHR33238:SF7">
    <property type="entry name" value="IRON-DEPENDENT TRANSCRIPTIONAL REGULATOR"/>
    <property type="match status" value="1"/>
</dbReference>
<dbReference type="SUPFAM" id="SSF46785">
    <property type="entry name" value="Winged helix' DNA-binding domain"/>
    <property type="match status" value="1"/>
</dbReference>
<reference evidence="5" key="3">
    <citation type="submission" date="2022-09" db="EMBL/GenBank/DDBJ databases">
        <title>Complete genome sequence of Vulcanisaeta souniana.</title>
        <authorList>
            <person name="Kato S."/>
            <person name="Itoh T."/>
            <person name="Ohkuma M."/>
        </authorList>
    </citation>
    <scope>NUCLEOTIDE SEQUENCE [LARGE SCALE GENOMIC DNA]</scope>
    <source>
        <strain evidence="5">JCM 11219</strain>
    </source>
</reference>
<dbReference type="Gene3D" id="1.10.10.10">
    <property type="entry name" value="Winged helix-like DNA-binding domain superfamily/Winged helix DNA-binding domain"/>
    <property type="match status" value="1"/>
</dbReference>
<dbReference type="InterPro" id="IPR001367">
    <property type="entry name" value="Fe_dep_repressor"/>
</dbReference>
<dbReference type="OrthoDB" id="24735at2157"/>
<sequence length="132" mass="14664">MRISSREFLYLLVIKGINDKGSGATIFGIAKALGISSASAYEEINHLVKKGLVEKRDSDIFITDEGIREMNSLIRAHRVIEILLVKAGIDPDKACELAKMFDYALPEEVVDKLYEYLGKPNKCPHGREIPGS</sequence>